<keyword evidence="4" id="KW-1185">Reference proteome</keyword>
<dbReference type="SUPFAM" id="SSF53850">
    <property type="entry name" value="Periplasmic binding protein-like II"/>
    <property type="match status" value="1"/>
</dbReference>
<dbReference type="RefSeq" id="WP_273937790.1">
    <property type="nucleotide sequence ID" value="NZ_CP097263.1"/>
</dbReference>
<organism evidence="3 4">
    <name type="scientific">Kutzneria chonburiensis</name>
    <dbReference type="NCBI Taxonomy" id="1483604"/>
    <lineage>
        <taxon>Bacteria</taxon>
        <taxon>Bacillati</taxon>
        <taxon>Actinomycetota</taxon>
        <taxon>Actinomycetes</taxon>
        <taxon>Pseudonocardiales</taxon>
        <taxon>Pseudonocardiaceae</taxon>
        <taxon>Kutzneria</taxon>
    </lineage>
</organism>
<comment type="caution">
    <text evidence="3">The sequence shown here is derived from an EMBL/GenBank/DDBJ whole genome shotgun (WGS) entry which is preliminary data.</text>
</comment>
<dbReference type="InterPro" id="IPR030678">
    <property type="entry name" value="Peptide/Ni-bd"/>
</dbReference>
<dbReference type="Gene3D" id="3.90.76.10">
    <property type="entry name" value="Dipeptide-binding Protein, Domain 1"/>
    <property type="match status" value="1"/>
</dbReference>
<evidence type="ECO:0000259" key="2">
    <source>
        <dbReference type="Pfam" id="PF00496"/>
    </source>
</evidence>
<evidence type="ECO:0000313" key="4">
    <source>
        <dbReference type="Proteomes" id="UP001589810"/>
    </source>
</evidence>
<dbReference type="PIRSF" id="PIRSF002741">
    <property type="entry name" value="MppA"/>
    <property type="match status" value="1"/>
</dbReference>
<dbReference type="CDD" id="cd08501">
    <property type="entry name" value="PBP2_Lpqw"/>
    <property type="match status" value="1"/>
</dbReference>
<dbReference type="PANTHER" id="PTHR30290:SF65">
    <property type="entry name" value="MONOACYL PHOSPHATIDYLINOSITOL TETRAMANNOSIDE-BINDING PROTEIN LPQW-RELATED"/>
    <property type="match status" value="1"/>
</dbReference>
<name>A0ABV6N6Z5_9PSEU</name>
<gene>
    <name evidence="3" type="ORF">ACFFH7_43130</name>
</gene>
<feature type="signal peptide" evidence="1">
    <location>
        <begin position="1"/>
        <end position="18"/>
    </location>
</feature>
<reference evidence="3 4" key="1">
    <citation type="submission" date="2024-09" db="EMBL/GenBank/DDBJ databases">
        <authorList>
            <person name="Sun Q."/>
            <person name="Mori K."/>
        </authorList>
    </citation>
    <scope>NUCLEOTIDE SEQUENCE [LARGE SCALE GENOMIC DNA]</scope>
    <source>
        <strain evidence="3 4">TBRC 1432</strain>
    </source>
</reference>
<dbReference type="PROSITE" id="PS51257">
    <property type="entry name" value="PROKAR_LIPOPROTEIN"/>
    <property type="match status" value="1"/>
</dbReference>
<keyword evidence="1" id="KW-0732">Signal</keyword>
<dbReference type="Pfam" id="PF00496">
    <property type="entry name" value="SBP_bac_5"/>
    <property type="match status" value="1"/>
</dbReference>
<dbReference type="Gene3D" id="3.10.105.10">
    <property type="entry name" value="Dipeptide-binding Protein, Domain 3"/>
    <property type="match status" value="1"/>
</dbReference>
<dbReference type="PANTHER" id="PTHR30290">
    <property type="entry name" value="PERIPLASMIC BINDING COMPONENT OF ABC TRANSPORTER"/>
    <property type="match status" value="1"/>
</dbReference>
<feature type="chain" id="PRO_5046909353" evidence="1">
    <location>
        <begin position="19"/>
        <end position="558"/>
    </location>
</feature>
<dbReference type="InterPro" id="IPR000914">
    <property type="entry name" value="SBP_5_dom"/>
</dbReference>
<evidence type="ECO:0000313" key="3">
    <source>
        <dbReference type="EMBL" id="MFC0548364.1"/>
    </source>
</evidence>
<evidence type="ECO:0000256" key="1">
    <source>
        <dbReference type="SAM" id="SignalP"/>
    </source>
</evidence>
<dbReference type="InterPro" id="IPR039424">
    <property type="entry name" value="SBP_5"/>
</dbReference>
<proteinExistence type="predicted"/>
<dbReference type="EMBL" id="JBHLUD010000015">
    <property type="protein sequence ID" value="MFC0548364.1"/>
    <property type="molecule type" value="Genomic_DNA"/>
</dbReference>
<feature type="domain" description="Solute-binding protein family 5" evidence="2">
    <location>
        <begin position="106"/>
        <end position="473"/>
    </location>
</feature>
<accession>A0ABV6N6Z5</accession>
<dbReference type="Proteomes" id="UP001589810">
    <property type="component" value="Unassembled WGS sequence"/>
</dbReference>
<sequence length="558" mass="60577">MNKKLLGALAVAALLATACGGGNSGGGNLKSDDTIAGKNDINAQPDDKVKQGGILQWPVDALSDNWNPAQTDGSTQTGQWMINTMLPWLFTAQQDNTLTMNKDYLESASLVSTSPQVVEYKINPKAKWSNGRAITWEDFESDWKACNGKNTAYQCNSTTGTENIGKVEKGATDQDVKVTFDKPFGEWQSLFSPLTPKELNATADEFNKGWEDAPKITAGAFKIGKIDLTAKTVSVVPDPAWWGKKPHLDQILFKVVSRNALPDALASGAIDFYRIGSNVDLYKRAKTIQNVTIRQSTEAQYNLLDFNGAKGTPLADQATRVAVEQAVDTKSIAKALLGPMSTDPTPLGNHFFVKGTKNYKDNSAPIKFDLDAAKKKLDELGYKQSGDYRAKDGKELDINFVIDAGNPISTSISGLVQAQLKLAGVNAKINSVPAAELFKNYVYRGAYDLVAYGLSAPPQPISANAPAFYFTPGNTQQNYSAIGNDTINKLLDQAGSELDDAKRTDLIQQADTEIWKEGHLLPTYQVPGAYAVRNTLANFGAFGFAQFPYDYANMGFLK</sequence>
<protein>
    <submittedName>
        <fullName evidence="3">ABC transporter family substrate-binding protein</fullName>
    </submittedName>
</protein>